<feature type="transmembrane region" description="Helical" evidence="1">
    <location>
        <begin position="82"/>
        <end position="103"/>
    </location>
</feature>
<evidence type="ECO:0000313" key="3">
    <source>
        <dbReference type="Proteomes" id="UP000326505"/>
    </source>
</evidence>
<keyword evidence="1" id="KW-0812">Transmembrane</keyword>
<dbReference type="KEGG" id="sspb:CP982_20145"/>
<reference evidence="2 3" key="1">
    <citation type="submission" date="2017-09" db="EMBL/GenBank/DDBJ databases">
        <authorList>
            <person name="Lee N."/>
            <person name="Cho B.-K."/>
        </authorList>
    </citation>
    <scope>NUCLEOTIDE SEQUENCE [LARGE SCALE GENOMIC DNA]</scope>
    <source>
        <strain evidence="2 3">ATCC 27465</strain>
    </source>
</reference>
<name>A0A5P2X8G9_STRST</name>
<dbReference type="AlphaFoldDB" id="A0A5P2X8G9"/>
<keyword evidence="1" id="KW-1133">Transmembrane helix</keyword>
<proteinExistence type="predicted"/>
<gene>
    <name evidence="2" type="ORF">CP982_20145</name>
</gene>
<evidence type="ECO:0000256" key="1">
    <source>
        <dbReference type="SAM" id="Phobius"/>
    </source>
</evidence>
<accession>A0A5P2X8G9</accession>
<keyword evidence="1" id="KW-0472">Membrane</keyword>
<organism evidence="2 3">
    <name type="scientific">Streptomyces spectabilis</name>
    <dbReference type="NCBI Taxonomy" id="68270"/>
    <lineage>
        <taxon>Bacteria</taxon>
        <taxon>Bacillati</taxon>
        <taxon>Actinomycetota</taxon>
        <taxon>Actinomycetes</taxon>
        <taxon>Kitasatosporales</taxon>
        <taxon>Streptomycetaceae</taxon>
        <taxon>Streptomyces</taxon>
    </lineage>
</organism>
<feature type="transmembrane region" description="Helical" evidence="1">
    <location>
        <begin position="20"/>
        <end position="39"/>
    </location>
</feature>
<dbReference type="Proteomes" id="UP000326505">
    <property type="component" value="Chromosome"/>
</dbReference>
<protein>
    <submittedName>
        <fullName evidence="2">Uncharacterized protein</fullName>
    </submittedName>
</protein>
<feature type="transmembrane region" description="Helical" evidence="1">
    <location>
        <begin position="51"/>
        <end position="70"/>
    </location>
</feature>
<sequence length="160" mass="16639">MVSLMRKASQGRSSSVAERWAAPLAWGVFLGGAGAAVAFGDRLWRLAGEAWAVGGYLFGGLCGFGVLVGWAAAMDARKRGRWVVAALAAGVSGVATVALVSLVRGRDGRLLGSLGRGPGGRMWVEDHPGAQFAVLGGLACGALLLWRVLPRRATGRRRRA</sequence>
<dbReference type="EMBL" id="CP023690">
    <property type="protein sequence ID" value="QEV60748.1"/>
    <property type="molecule type" value="Genomic_DNA"/>
</dbReference>
<feature type="transmembrane region" description="Helical" evidence="1">
    <location>
        <begin position="130"/>
        <end position="149"/>
    </location>
</feature>
<evidence type="ECO:0000313" key="2">
    <source>
        <dbReference type="EMBL" id="QEV60748.1"/>
    </source>
</evidence>